<dbReference type="PANTHER" id="PTHR16146">
    <property type="entry name" value="INTELECTIN"/>
    <property type="match status" value="1"/>
</dbReference>
<dbReference type="InterPro" id="IPR002181">
    <property type="entry name" value="Fibrinogen_a/b/g_C_dom"/>
</dbReference>
<evidence type="ECO:0000256" key="5">
    <source>
        <dbReference type="SAM" id="MobiDB-lite"/>
    </source>
</evidence>
<name>A0A2B4REY9_STYPI</name>
<dbReference type="Proteomes" id="UP000225706">
    <property type="component" value="Unassembled WGS sequence"/>
</dbReference>
<dbReference type="Pfam" id="PF01410">
    <property type="entry name" value="COLFI"/>
    <property type="match status" value="1"/>
</dbReference>
<dbReference type="Gene3D" id="2.60.120.1000">
    <property type="match status" value="1"/>
</dbReference>
<keyword evidence="4" id="KW-1015">Disulfide bond</keyword>
<keyword evidence="3" id="KW-0176">Collagen</keyword>
<dbReference type="EMBL" id="LSMT01000617">
    <property type="protein sequence ID" value="PFX15736.1"/>
    <property type="molecule type" value="Genomic_DNA"/>
</dbReference>
<accession>A0A2B4REY9</accession>
<sequence>MTKKGSSSQHPARSCKVILDIGDSMGDGEYWIDPENNGSPLKVYCDMSTDGGGWLLVSNLVMASSRRSSVALLFERSYHAISKYHKNNMLLAKTAMNELRTHLNFTQLRFHCSKRLNRRFHVTTAPNSFGEAVVQYFSGQTDVLPYSCESFVRMEDDDSKLANVCQKWWAEGTNTHNVGTWSSSDRNEDRLYDHVVLVWGTYHWNIQPSQQRFDCDDFAHAVSAALRIHISEVTKRILDALGGFKVETRGEVFLKRVTTINLSKTKKMTSYAVFWMLSTSILLFFSSHAKPNERTCWFIKRTRAGETCQGRLRRFDKAIARFVDGNLNCWACFRHWIRATREANEYCSCPLLEHSKELSKRKDPRRFYRLFDRVGANVATYRPGTRCCNKCSAIADTVFCNEPNYVPPVQRNTQASTSSPTSTQSSDGRQESASQSMASQLDKALQNKEMTSSDLTFDQLVTQCQTAMFKYYDSRPEIPSDCYSNSKAKSWPKFNFPSYGIKAETKCFPLSYNLSKTLGKEPNPQVCCDLPDSNNDHYGGNFVRLACYHTFHVSCLSSDGCCSICKEPLEQLIKNKVSQCNEGLLKNGGTESDGESSDPETEDDTATVVNGETGNANAEQYYTSGLWEQKVNSSLSAIGEIDQPQHPNAQASYAHTQSQSSVIQTSSIVQQLSINPTKSNRITSWHFPPEYSQSTLIGRLGSNACTFIALTYSKLYFSSPEPLDSSRPLSNTWIYRVLAAIMLGNQFYDKAAGNSGGQLYGVREAATKMEQTKALESIEVSTELPASIIREQTPAASLPYYLNQAQLNNSKTACIFIINGKTVAFIRTQNGITVFDSHYHETSGAFVAMAPSDAAFELLLIV</sequence>
<dbReference type="Gene3D" id="3.90.70.120">
    <property type="match status" value="1"/>
</dbReference>
<dbReference type="GO" id="GO:0005581">
    <property type="term" value="C:collagen trimer"/>
    <property type="evidence" value="ECO:0007669"/>
    <property type="project" value="UniProtKB-KW"/>
</dbReference>
<feature type="region of interest" description="Disordered" evidence="5">
    <location>
        <begin position="586"/>
        <end position="614"/>
    </location>
</feature>
<dbReference type="AlphaFoldDB" id="A0A2B4REY9"/>
<keyword evidence="2" id="KW-0964">Secreted</keyword>
<feature type="compositionally biased region" description="Low complexity" evidence="5">
    <location>
        <begin position="413"/>
        <end position="426"/>
    </location>
</feature>
<dbReference type="SUPFAM" id="SSF56496">
    <property type="entry name" value="Fibrinogen C-terminal domain-like"/>
    <property type="match status" value="1"/>
</dbReference>
<feature type="domain" description="Fibrinogen C-terminal" evidence="6">
    <location>
        <begin position="6"/>
        <end position="59"/>
    </location>
</feature>
<keyword evidence="8" id="KW-1185">Reference proteome</keyword>
<evidence type="ECO:0000313" key="7">
    <source>
        <dbReference type="EMBL" id="PFX15736.1"/>
    </source>
</evidence>
<dbReference type="PANTHER" id="PTHR16146:SF46">
    <property type="entry name" value="INTELECTIN-1A-RELATED"/>
    <property type="match status" value="1"/>
</dbReference>
<evidence type="ECO:0000259" key="6">
    <source>
        <dbReference type="PROSITE" id="PS51406"/>
    </source>
</evidence>
<dbReference type="PROSITE" id="PS51406">
    <property type="entry name" value="FIBRINOGEN_C_2"/>
    <property type="match status" value="1"/>
</dbReference>
<dbReference type="OrthoDB" id="5958018at2759"/>
<evidence type="ECO:0000256" key="3">
    <source>
        <dbReference type="ARBA" id="ARBA00023119"/>
    </source>
</evidence>
<feature type="region of interest" description="Disordered" evidence="5">
    <location>
        <begin position="410"/>
        <end position="445"/>
    </location>
</feature>
<gene>
    <name evidence="7" type="ORF">AWC38_SpisGene20037</name>
</gene>
<evidence type="ECO:0000313" key="8">
    <source>
        <dbReference type="Proteomes" id="UP000225706"/>
    </source>
</evidence>
<evidence type="ECO:0000256" key="1">
    <source>
        <dbReference type="ARBA" id="ARBA00004613"/>
    </source>
</evidence>
<dbReference type="GO" id="GO:0005201">
    <property type="term" value="F:extracellular matrix structural constituent"/>
    <property type="evidence" value="ECO:0007669"/>
    <property type="project" value="InterPro"/>
</dbReference>
<comment type="caution">
    <text evidence="7">The sequence shown here is derived from an EMBL/GenBank/DDBJ whole genome shotgun (WGS) entry which is preliminary data.</text>
</comment>
<dbReference type="InterPro" id="IPR036056">
    <property type="entry name" value="Fibrinogen-like_C"/>
</dbReference>
<dbReference type="GO" id="GO:0005615">
    <property type="term" value="C:extracellular space"/>
    <property type="evidence" value="ECO:0007669"/>
    <property type="project" value="TreeGrafter"/>
</dbReference>
<protein>
    <recommendedName>
        <fullName evidence="6">Fibrinogen C-terminal domain-containing protein</fullName>
    </recommendedName>
</protein>
<reference evidence="8" key="1">
    <citation type="journal article" date="2017" name="bioRxiv">
        <title>Comparative analysis of the genomes of Stylophora pistillata and Acropora digitifera provides evidence for extensive differences between species of corals.</title>
        <authorList>
            <person name="Voolstra C.R."/>
            <person name="Li Y."/>
            <person name="Liew Y.J."/>
            <person name="Baumgarten S."/>
            <person name="Zoccola D."/>
            <person name="Flot J.-F."/>
            <person name="Tambutte S."/>
            <person name="Allemand D."/>
            <person name="Aranda M."/>
        </authorList>
    </citation>
    <scope>NUCLEOTIDE SEQUENCE [LARGE SCALE GENOMIC DNA]</scope>
</reference>
<dbReference type="GO" id="GO:0070492">
    <property type="term" value="F:oligosaccharide binding"/>
    <property type="evidence" value="ECO:0007669"/>
    <property type="project" value="TreeGrafter"/>
</dbReference>
<evidence type="ECO:0000256" key="4">
    <source>
        <dbReference type="ARBA" id="ARBA00023157"/>
    </source>
</evidence>
<dbReference type="NCBIfam" id="NF040941">
    <property type="entry name" value="GGGWT_bact"/>
    <property type="match status" value="1"/>
</dbReference>
<comment type="subcellular location">
    <subcellularLocation>
        <location evidence="1">Secreted</location>
    </subcellularLocation>
</comment>
<proteinExistence type="predicted"/>
<dbReference type="InterPro" id="IPR000885">
    <property type="entry name" value="Fib_collagen_C"/>
</dbReference>
<feature type="compositionally biased region" description="Acidic residues" evidence="5">
    <location>
        <begin position="592"/>
        <end position="605"/>
    </location>
</feature>
<evidence type="ECO:0000256" key="2">
    <source>
        <dbReference type="ARBA" id="ARBA00022525"/>
    </source>
</evidence>
<organism evidence="7 8">
    <name type="scientific">Stylophora pistillata</name>
    <name type="common">Smooth cauliflower coral</name>
    <dbReference type="NCBI Taxonomy" id="50429"/>
    <lineage>
        <taxon>Eukaryota</taxon>
        <taxon>Metazoa</taxon>
        <taxon>Cnidaria</taxon>
        <taxon>Anthozoa</taxon>
        <taxon>Hexacorallia</taxon>
        <taxon>Scleractinia</taxon>
        <taxon>Astrocoeniina</taxon>
        <taxon>Pocilloporidae</taxon>
        <taxon>Stylophora</taxon>
    </lineage>
</organism>